<accession>A0ABM9LXP4</accession>
<keyword evidence="4" id="KW-0460">Magnesium</keyword>
<dbReference type="Proteomes" id="UP001190464">
    <property type="component" value="Chromosome"/>
</dbReference>
<feature type="domain" description="Polymerase nucleotidyl transferase" evidence="6">
    <location>
        <begin position="62"/>
        <end position="102"/>
    </location>
</feature>
<dbReference type="PANTHER" id="PTHR47320">
    <property type="entry name" value="BIFUNCTIONAL URIDYLYLTRANSFERASE/URIDYLYL-REMOVING ENZYME"/>
    <property type="match status" value="1"/>
</dbReference>
<organism evidence="8 9">
    <name type="scientific">[Mycobacterium] holstebronense</name>
    <dbReference type="NCBI Taxonomy" id="3064288"/>
    <lineage>
        <taxon>Bacteria</taxon>
        <taxon>Bacillati</taxon>
        <taxon>Actinomycetota</taxon>
        <taxon>Actinomycetes</taxon>
        <taxon>Mycobacteriales</taxon>
        <taxon>Mycobacteriaceae</taxon>
        <taxon>Mycolicibacterium</taxon>
    </lineage>
</organism>
<keyword evidence="5" id="KW-0511">Multifunctional enzyme</keyword>
<name>A0ABM9LXP4_9MYCO</name>
<dbReference type="CDD" id="cd05401">
    <property type="entry name" value="NT_GlnE_GlnD_like"/>
    <property type="match status" value="1"/>
</dbReference>
<dbReference type="InterPro" id="IPR010043">
    <property type="entry name" value="UTase/UR"/>
</dbReference>
<dbReference type="SUPFAM" id="SSF81301">
    <property type="entry name" value="Nucleotidyltransferase"/>
    <property type="match status" value="1"/>
</dbReference>
<evidence type="ECO:0000256" key="2">
    <source>
        <dbReference type="ARBA" id="ARBA00022695"/>
    </source>
</evidence>
<gene>
    <name evidence="8" type="ORF">MU0102_002751</name>
</gene>
<reference evidence="8 9" key="1">
    <citation type="submission" date="2023-08" db="EMBL/GenBank/DDBJ databases">
        <authorList>
            <person name="Folkvardsen B D."/>
            <person name="Norman A."/>
        </authorList>
    </citation>
    <scope>NUCLEOTIDE SEQUENCE [LARGE SCALE GENOMIC DNA]</scope>
    <source>
        <strain evidence="8 9">Mu0102</strain>
    </source>
</reference>
<feature type="domain" description="PII-uridylyltransferase/Glutamine-synthetase adenylyltransferase" evidence="7">
    <location>
        <begin position="172"/>
        <end position="291"/>
    </location>
</feature>
<dbReference type="PANTHER" id="PTHR47320:SF1">
    <property type="entry name" value="BIFUNCTIONAL URIDYLYLTRANSFERASE_URIDYLYL-REMOVING ENZYME"/>
    <property type="match status" value="1"/>
</dbReference>
<evidence type="ECO:0000259" key="7">
    <source>
        <dbReference type="Pfam" id="PF08335"/>
    </source>
</evidence>
<dbReference type="EMBL" id="OY726398">
    <property type="protein sequence ID" value="CAJ1506450.1"/>
    <property type="molecule type" value="Genomic_DNA"/>
</dbReference>
<dbReference type="RefSeq" id="WP_308483633.1">
    <property type="nucleotide sequence ID" value="NZ_OY726398.1"/>
</dbReference>
<dbReference type="Gene3D" id="3.30.460.10">
    <property type="entry name" value="Beta Polymerase, domain 2"/>
    <property type="match status" value="1"/>
</dbReference>
<keyword evidence="1" id="KW-0808">Transferase</keyword>
<sequence length="311" mass="33810">MSPEQRRPGCSATDLAAVRAALRSTTSAQWDSVALRQIWRQVHESWLAAKASEIGVVAGSGFAVVATGSLGRGELLPHSDLDLLLVHDGMPPDSVRRTAELLWYPLWDANVRLDHSVRTVPQALRVADSDILAALAMLDARHIAGDELLSTRLIAGVRQQWRHRIGTRYAELVDVTHARWQRSGEIAGSAEPDLKCGRGGLRDVQLLDALTVAHVSGGWTRRRPDGIGSSLRGAYRTVLDVRTELHRAGGRAYDLLSPQYADEVSAALELGDRYELSARLFDAARTISRRVDAVLSAVTVSPRHGMSALGA</sequence>
<dbReference type="SUPFAM" id="SSF81593">
    <property type="entry name" value="Nucleotidyltransferase substrate binding subunit/domain"/>
    <property type="match status" value="1"/>
</dbReference>
<keyword evidence="2" id="KW-0548">Nucleotidyltransferase</keyword>
<evidence type="ECO:0000313" key="8">
    <source>
        <dbReference type="EMBL" id="CAJ1506450.1"/>
    </source>
</evidence>
<keyword evidence="9" id="KW-1185">Reference proteome</keyword>
<evidence type="ECO:0000313" key="9">
    <source>
        <dbReference type="Proteomes" id="UP001190464"/>
    </source>
</evidence>
<dbReference type="InterPro" id="IPR002934">
    <property type="entry name" value="Polymerase_NTP_transf_dom"/>
</dbReference>
<dbReference type="InterPro" id="IPR013546">
    <property type="entry name" value="PII_UdlTrfase/GS_AdlTrfase"/>
</dbReference>
<dbReference type="Pfam" id="PF01909">
    <property type="entry name" value="NTP_transf_2"/>
    <property type="match status" value="1"/>
</dbReference>
<evidence type="ECO:0000256" key="4">
    <source>
        <dbReference type="ARBA" id="ARBA00022842"/>
    </source>
</evidence>
<evidence type="ECO:0000256" key="5">
    <source>
        <dbReference type="ARBA" id="ARBA00023268"/>
    </source>
</evidence>
<evidence type="ECO:0000259" key="6">
    <source>
        <dbReference type="Pfam" id="PF01909"/>
    </source>
</evidence>
<proteinExistence type="predicted"/>
<dbReference type="Pfam" id="PF08335">
    <property type="entry name" value="GlnD_UR_UTase"/>
    <property type="match status" value="1"/>
</dbReference>
<evidence type="ECO:0000256" key="1">
    <source>
        <dbReference type="ARBA" id="ARBA00022679"/>
    </source>
</evidence>
<keyword evidence="3" id="KW-0378">Hydrolase</keyword>
<evidence type="ECO:0000256" key="3">
    <source>
        <dbReference type="ARBA" id="ARBA00022801"/>
    </source>
</evidence>
<dbReference type="InterPro" id="IPR043519">
    <property type="entry name" value="NT_sf"/>
</dbReference>
<protein>
    <submittedName>
        <fullName evidence="8">Nucleotidyltransferase domain-containing protein</fullName>
    </submittedName>
</protein>